<feature type="signal peptide" evidence="1">
    <location>
        <begin position="1"/>
        <end position="21"/>
    </location>
</feature>
<dbReference type="PROSITE" id="PS51257">
    <property type="entry name" value="PROKAR_LIPOPROTEIN"/>
    <property type="match status" value="1"/>
</dbReference>
<dbReference type="eggNOG" id="ENOG50330W4">
    <property type="taxonomic scope" value="Bacteria"/>
</dbReference>
<name>A9KS66_LACP7</name>
<dbReference type="HOGENOM" id="CLU_070756_0_0_9"/>
<dbReference type="AlphaFoldDB" id="A9KS66"/>
<feature type="chain" id="PRO_5038506284" description="DUF5050 domain-containing protein" evidence="1">
    <location>
        <begin position="22"/>
        <end position="338"/>
    </location>
</feature>
<dbReference type="SUPFAM" id="SSF69304">
    <property type="entry name" value="Tricorn protease N-terminal domain"/>
    <property type="match status" value="1"/>
</dbReference>
<organism evidence="2 3">
    <name type="scientific">Lachnoclostridium phytofermentans (strain ATCC 700394 / DSM 18823 / ISDg)</name>
    <name type="common">Clostridium phytofermentans</name>
    <dbReference type="NCBI Taxonomy" id="357809"/>
    <lineage>
        <taxon>Bacteria</taxon>
        <taxon>Bacillati</taxon>
        <taxon>Bacillota</taxon>
        <taxon>Clostridia</taxon>
        <taxon>Lachnospirales</taxon>
        <taxon>Lachnospiraceae</taxon>
    </lineage>
</organism>
<proteinExistence type="predicted"/>
<evidence type="ECO:0000313" key="3">
    <source>
        <dbReference type="Proteomes" id="UP000000370"/>
    </source>
</evidence>
<protein>
    <recommendedName>
        <fullName evidence="4">DUF5050 domain-containing protein</fullName>
    </recommendedName>
</protein>
<dbReference type="STRING" id="357809.Cphy_1726"/>
<evidence type="ECO:0000256" key="1">
    <source>
        <dbReference type="SAM" id="SignalP"/>
    </source>
</evidence>
<accession>A9KS66</accession>
<keyword evidence="3" id="KW-1185">Reference proteome</keyword>
<dbReference type="Proteomes" id="UP000000370">
    <property type="component" value="Chromosome"/>
</dbReference>
<gene>
    <name evidence="2" type="ordered locus">Cphy_1726</name>
</gene>
<dbReference type="KEGG" id="cpy:Cphy_1726"/>
<evidence type="ECO:0008006" key="4">
    <source>
        <dbReference type="Google" id="ProtNLM"/>
    </source>
</evidence>
<keyword evidence="1" id="KW-0732">Signal</keyword>
<reference evidence="3" key="1">
    <citation type="submission" date="2007-11" db="EMBL/GenBank/DDBJ databases">
        <title>Complete genome sequence of Clostridium phytofermentans ISDg.</title>
        <authorList>
            <person name="Leschine S.B."/>
            <person name="Warnick T.A."/>
            <person name="Blanchard J.L."/>
            <person name="Schnell D.J."/>
            <person name="Petit E.L."/>
            <person name="LaTouf W.G."/>
            <person name="Copeland A."/>
            <person name="Lucas S."/>
            <person name="Lapidus A."/>
            <person name="Barry K."/>
            <person name="Glavina del Rio T."/>
            <person name="Dalin E."/>
            <person name="Tice H."/>
            <person name="Pitluck S."/>
            <person name="Kiss H."/>
            <person name="Brettin T."/>
            <person name="Bruce D."/>
            <person name="Detter J.C."/>
            <person name="Han C."/>
            <person name="Kuske C."/>
            <person name="Schmutz J."/>
            <person name="Larimer F."/>
            <person name="Land M."/>
            <person name="Hauser L."/>
            <person name="Kyrpides N."/>
            <person name="Kim E.A."/>
            <person name="Richardson P."/>
        </authorList>
    </citation>
    <scope>NUCLEOTIDE SEQUENCE [LARGE SCALE GENOMIC DNA]</scope>
    <source>
        <strain evidence="3">ATCC 700394 / DSM 18823 / ISDg</strain>
    </source>
</reference>
<evidence type="ECO:0000313" key="2">
    <source>
        <dbReference type="EMBL" id="ABX42098.1"/>
    </source>
</evidence>
<sequence precursor="true">MLRKLQIILLLLLLITLSACSSKHKSGNNYYLSITIPREDENSSVESGISISSYTYDLSTGEMEETDTTIDYTSQYALGVYSKEHNSIYYSERVYNEAGNYGDELFSYNLDSKETKQLTTSLFAINDIIPTTDKIYLIAKKRRTRELHIMYYSLTENKLIEPNLDSDFNFALISYDAVSDSLFGVAFLKSEDEKAMDIANTNQTTFIPPDYYIYDFSKDFLNPSLIVKTDKKLIRRFCYSNEYGLFFTEADRSINDDNVEYASYTWDIKDQKLKPEKNIDELMYIGDTLCAYQDALYFRGVGSDDTWGIYQYNRKTEEVKRIFSPEEGFMNGFVMLSE</sequence>
<dbReference type="EMBL" id="CP000885">
    <property type="protein sequence ID" value="ABX42098.1"/>
    <property type="molecule type" value="Genomic_DNA"/>
</dbReference>